<feature type="compositionally biased region" description="Polar residues" evidence="2">
    <location>
        <begin position="873"/>
        <end position="897"/>
    </location>
</feature>
<accession>A0ABQ9Y059</accession>
<gene>
    <name evidence="3" type="ORF">BLNAU_7935</name>
</gene>
<feature type="compositionally biased region" description="Basic and acidic residues" evidence="2">
    <location>
        <begin position="799"/>
        <end position="812"/>
    </location>
</feature>
<feature type="compositionally biased region" description="Basic and acidic residues" evidence="2">
    <location>
        <begin position="666"/>
        <end position="691"/>
    </location>
</feature>
<evidence type="ECO:0000256" key="2">
    <source>
        <dbReference type="SAM" id="MobiDB-lite"/>
    </source>
</evidence>
<feature type="region of interest" description="Disordered" evidence="2">
    <location>
        <begin position="508"/>
        <end position="553"/>
    </location>
</feature>
<evidence type="ECO:0000313" key="3">
    <source>
        <dbReference type="EMBL" id="KAK2957105.1"/>
    </source>
</evidence>
<name>A0ABQ9Y059_9EUKA</name>
<feature type="region of interest" description="Disordered" evidence="2">
    <location>
        <begin position="314"/>
        <end position="356"/>
    </location>
</feature>
<feature type="compositionally biased region" description="Low complexity" evidence="2">
    <location>
        <begin position="314"/>
        <end position="333"/>
    </location>
</feature>
<feature type="region of interest" description="Disordered" evidence="2">
    <location>
        <begin position="605"/>
        <end position="639"/>
    </location>
</feature>
<evidence type="ECO:0000313" key="4">
    <source>
        <dbReference type="Proteomes" id="UP001281761"/>
    </source>
</evidence>
<reference evidence="3 4" key="1">
    <citation type="journal article" date="2022" name="bioRxiv">
        <title>Genomics of Preaxostyla Flagellates Illuminates Evolutionary Transitions and the Path Towards Mitochondrial Loss.</title>
        <authorList>
            <person name="Novak L.V.F."/>
            <person name="Treitli S.C."/>
            <person name="Pyrih J."/>
            <person name="Halakuc P."/>
            <person name="Pipaliya S.V."/>
            <person name="Vacek V."/>
            <person name="Brzon O."/>
            <person name="Soukal P."/>
            <person name="Eme L."/>
            <person name="Dacks J.B."/>
            <person name="Karnkowska A."/>
            <person name="Elias M."/>
            <person name="Hampl V."/>
        </authorList>
    </citation>
    <scope>NUCLEOTIDE SEQUENCE [LARGE SCALE GENOMIC DNA]</scope>
    <source>
        <strain evidence="3">NAU3</strain>
        <tissue evidence="3">Gut</tissue>
    </source>
</reference>
<feature type="compositionally biased region" description="Basic and acidic residues" evidence="2">
    <location>
        <begin position="846"/>
        <end position="872"/>
    </location>
</feature>
<feature type="compositionally biased region" description="Pro residues" evidence="2">
    <location>
        <begin position="407"/>
        <end position="422"/>
    </location>
</feature>
<keyword evidence="1" id="KW-0175">Coiled coil</keyword>
<feature type="compositionally biased region" description="Polar residues" evidence="2">
    <location>
        <begin position="339"/>
        <end position="355"/>
    </location>
</feature>
<sequence length="1063" mass="120285">MIKRKPPTKRRDKPLNQQITEVLIGQHLQSAHYDATYQPFILEANIGSTFLTLDWPDTLKLLQIGNSNDWMRSRLEQHPKQSKQTSFSVLMGLVDVVSELGQRGFFSEVNIHRLEQADKEEDIRTHYESLLKKERELHEKQIRQVQEQFEQLQGSSGKNQENEFRERLLALESETEQRIQEAVKKQVKKEQRRMQNDYEENLAQLRKDADDMINDIQQSNQRQYEILLKDRLSQCEQQIASLQRDLKLAQRDKKRSFKQLNTIRKQTKKDLREKLKPIIKPEKRGELRSILDSMNFFNSSVSAQILLQTHSENLDSSSDTSLHSPSHPSFLPTFPDPSVISTNLPPQKSVLSSTGLDRRPFSELMMESAKQKGWREIHLNGDSEDDTFENDSYIQRIKQVNQGRVPSQPPPPATAVQPPSPPRSEKTTEQQPTIQTQRDDNERIRSLIGDSTKDLAIDVDAMDDAFLAKLRSQLSLFTKKTLVETDTTVAAGLGIRREEVSVSAERIDEERRSVRNRSPKHQSDERIEDFSSASPPIGGGPEGLFPAPTTAMDLRPVGPVSQSIEYSQPQTQPPFSTTLDGPYMSQSANYGPASLPFPVYTASAPIGEKNGQQQSRGRQTEPMRQTHFGEGWGQSLEPAQHPHIRTDVTSTERLSEQAKQLQETLLEKQKRMEGARRERENRLKELERVVNEEMGSDTNKSATHPSMEKDGTPKRRKSRPRYDIDSDDSDSSSSALRHNKHRSRQRHNRRASRPPRSRSRQTRRQSESPGSSESEKQWHNQTDETTFDLAGMKATVDAIVKENRNEKDERIRGKGPGYHAHPTVNDSSSEDERRPQQQTVTHQPHRREQISPKPTEESEAHSRRNTQSEKPKTPQSQAPASNVPSPDTKSRHSVQTYSDDFSSTSSSHQSRKSHPQSSRSERTVHSGLTPAQSIHSPTPTPAAVSIQESANKPLVQESSQSEDDWPADTNNTASPKQTSPRIQPKPIPARPQNGLDSSRDFVEDSSGGDEYGPRFAPVTKTNSKATAKQAKPPINLGATFSSTYSLGGFDSATSDTESFSRPF</sequence>
<feature type="compositionally biased region" description="Basic and acidic residues" evidence="2">
    <location>
        <begin position="773"/>
        <end position="782"/>
    </location>
</feature>
<feature type="compositionally biased region" description="Polar residues" evidence="2">
    <location>
        <begin position="968"/>
        <end position="981"/>
    </location>
</feature>
<feature type="coiled-coil region" evidence="1">
    <location>
        <begin position="128"/>
        <end position="155"/>
    </location>
</feature>
<feature type="region of interest" description="Disordered" evidence="2">
    <location>
        <begin position="401"/>
        <end position="442"/>
    </location>
</feature>
<proteinExistence type="predicted"/>
<feature type="compositionally biased region" description="Basic residues" evidence="2">
    <location>
        <begin position="737"/>
        <end position="763"/>
    </location>
</feature>
<keyword evidence="4" id="KW-1185">Reference proteome</keyword>
<feature type="region of interest" description="Disordered" evidence="2">
    <location>
        <begin position="666"/>
        <end position="1036"/>
    </location>
</feature>
<dbReference type="Proteomes" id="UP001281761">
    <property type="component" value="Unassembled WGS sequence"/>
</dbReference>
<dbReference type="EMBL" id="JARBJD010000049">
    <property type="protein sequence ID" value="KAK2957105.1"/>
    <property type="molecule type" value="Genomic_DNA"/>
</dbReference>
<organism evidence="3 4">
    <name type="scientific">Blattamonas nauphoetae</name>
    <dbReference type="NCBI Taxonomy" id="2049346"/>
    <lineage>
        <taxon>Eukaryota</taxon>
        <taxon>Metamonada</taxon>
        <taxon>Preaxostyla</taxon>
        <taxon>Oxymonadida</taxon>
        <taxon>Blattamonas</taxon>
    </lineage>
</organism>
<protein>
    <submittedName>
        <fullName evidence="3">Uncharacterized protein</fullName>
    </submittedName>
</protein>
<evidence type="ECO:0000256" key="1">
    <source>
        <dbReference type="SAM" id="Coils"/>
    </source>
</evidence>
<comment type="caution">
    <text evidence="3">The sequence shown here is derived from an EMBL/GenBank/DDBJ whole genome shotgun (WGS) entry which is preliminary data.</text>
</comment>
<feature type="coiled-coil region" evidence="1">
    <location>
        <begin position="184"/>
        <end position="259"/>
    </location>
</feature>
<feature type="compositionally biased region" description="Low complexity" evidence="2">
    <location>
        <begin position="898"/>
        <end position="908"/>
    </location>
</feature>